<dbReference type="InterPro" id="IPR047153">
    <property type="entry name" value="TRIM45/56/19-like"/>
</dbReference>
<reference evidence="7" key="2">
    <citation type="journal article" date="2021" name="Genome Biol. Evol.">
        <title>Developing a high-quality reference genome for a parasitic bivalve with doubly uniparental inheritance (Bivalvia: Unionida).</title>
        <authorList>
            <person name="Smith C.H."/>
        </authorList>
    </citation>
    <scope>NUCLEOTIDE SEQUENCE</scope>
    <source>
        <strain evidence="7">CHS0354</strain>
        <tissue evidence="7">Mantle</tissue>
    </source>
</reference>
<keyword evidence="3" id="KW-0862">Zinc</keyword>
<accession>A0AAE0T5U4</accession>
<dbReference type="SUPFAM" id="SSF101898">
    <property type="entry name" value="NHL repeat"/>
    <property type="match status" value="1"/>
</dbReference>
<dbReference type="EMBL" id="JAEAOA010002358">
    <property type="protein sequence ID" value="KAK3603820.1"/>
    <property type="molecule type" value="Genomic_DNA"/>
</dbReference>
<keyword evidence="8" id="KW-1185">Reference proteome</keyword>
<evidence type="ECO:0000259" key="6">
    <source>
        <dbReference type="PROSITE" id="PS50119"/>
    </source>
</evidence>
<organism evidence="7 8">
    <name type="scientific">Potamilus streckersoni</name>
    <dbReference type="NCBI Taxonomy" id="2493646"/>
    <lineage>
        <taxon>Eukaryota</taxon>
        <taxon>Metazoa</taxon>
        <taxon>Spiralia</taxon>
        <taxon>Lophotrochozoa</taxon>
        <taxon>Mollusca</taxon>
        <taxon>Bivalvia</taxon>
        <taxon>Autobranchia</taxon>
        <taxon>Heteroconchia</taxon>
        <taxon>Palaeoheterodonta</taxon>
        <taxon>Unionida</taxon>
        <taxon>Unionoidea</taxon>
        <taxon>Unionidae</taxon>
        <taxon>Ambleminae</taxon>
        <taxon>Lampsilini</taxon>
        <taxon>Potamilus</taxon>
    </lineage>
</organism>
<evidence type="ECO:0000256" key="4">
    <source>
        <dbReference type="PROSITE-ProRule" id="PRU00024"/>
    </source>
</evidence>
<dbReference type="Gene3D" id="3.30.40.10">
    <property type="entry name" value="Zinc/RING finger domain, C3HC4 (zinc finger)"/>
    <property type="match status" value="1"/>
</dbReference>
<dbReference type="InterPro" id="IPR011042">
    <property type="entry name" value="6-blade_b-propeller_TolB-like"/>
</dbReference>
<dbReference type="PANTHER" id="PTHR25462">
    <property type="entry name" value="BONUS, ISOFORM C-RELATED"/>
    <property type="match status" value="1"/>
</dbReference>
<dbReference type="InterPro" id="IPR001841">
    <property type="entry name" value="Znf_RING"/>
</dbReference>
<dbReference type="GO" id="GO:0008270">
    <property type="term" value="F:zinc ion binding"/>
    <property type="evidence" value="ECO:0007669"/>
    <property type="project" value="UniProtKB-KW"/>
</dbReference>
<proteinExistence type="predicted"/>
<dbReference type="InterPro" id="IPR017907">
    <property type="entry name" value="Znf_RING_CS"/>
</dbReference>
<evidence type="ECO:0000256" key="2">
    <source>
        <dbReference type="ARBA" id="ARBA00022771"/>
    </source>
</evidence>
<reference evidence="7" key="1">
    <citation type="journal article" date="2021" name="Genome Biol. Evol.">
        <title>A High-Quality Reference Genome for a Parasitic Bivalve with Doubly Uniparental Inheritance (Bivalvia: Unionida).</title>
        <authorList>
            <person name="Smith C.H."/>
        </authorList>
    </citation>
    <scope>NUCLEOTIDE SEQUENCE</scope>
    <source>
        <strain evidence="7">CHS0354</strain>
    </source>
</reference>
<evidence type="ECO:0000313" key="8">
    <source>
        <dbReference type="Proteomes" id="UP001195483"/>
    </source>
</evidence>
<dbReference type="InterPro" id="IPR000315">
    <property type="entry name" value="Znf_B-box"/>
</dbReference>
<name>A0AAE0T5U4_9BIVA</name>
<dbReference type="Pfam" id="PF00097">
    <property type="entry name" value="zf-C3HC4"/>
    <property type="match status" value="1"/>
</dbReference>
<evidence type="ECO:0000313" key="7">
    <source>
        <dbReference type="EMBL" id="KAK3603820.1"/>
    </source>
</evidence>
<gene>
    <name evidence="7" type="ORF">CHS0354_042821</name>
</gene>
<dbReference type="AlphaFoldDB" id="A0AAE0T5U4"/>
<dbReference type="PROSITE" id="PS00518">
    <property type="entry name" value="ZF_RING_1"/>
    <property type="match status" value="1"/>
</dbReference>
<feature type="domain" description="B box-type" evidence="6">
    <location>
        <begin position="130"/>
        <end position="180"/>
    </location>
</feature>
<feature type="domain" description="RING-type" evidence="5">
    <location>
        <begin position="49"/>
        <end position="93"/>
    </location>
</feature>
<keyword evidence="2 4" id="KW-0863">Zinc-finger</keyword>
<sequence length="696" mass="78749">MATTTRSSVLSFADDNPLTKRSSIVSYVDEPLKRSSVISFSEDTPRSVCAICEERFRALKILPCMHTFCVPCLKNYLESLPNVEIDFPCPMCQTIIPAPRRDMPPENWIWHIKSHQRRLSLVESEVVLDEIDRKCDPCKEMAEFRDATNYCQTCNEALCGVCTRTHRGMRITRLHNLIPIQESKSHQMQLLQADEPCVDHPGNTMNMYCQDHFVPCCSTCVTVTHRRCQNVVTMDKLAKALKQSKAGSGLITRMKQCLTAIEAVGSKKSVSQQHLLGQKEEVLKKMSNFKMNLTKVIDDLERQFVNDVENLYSEQTDLINMQVEKTSRLERALKSSISTLRTIMKSGSDAQLVLSIHNLSGECDRYERLVDEDRINFREFDFKFVPNEDLETMFKGIHTLGVVEVMQKKVLGNLQSSSAKKEGIINVKIPGDKDNCIINAIDITEDGDFLLSDYNNAKVKLFDQYGIFRSSVKLDSGPRGVAYLYERKVAVSLPDQNMIKMLSIEGKYLVHYRDIYTQFKTYRLAYYGNQKMVAICYAMSSKSLTVINPTGGVERHITKKRDFKGLGGVCFDSIKSYVYVSDRDSISAFNYSGKQVFRNTYGRADLRGMCCDFQGNMYVCSRDARQILQISADGRLVKTIVVPLSPQDIAIEPMGNKIAVCGLGNLTEPTVSEKLKITILIDNEQGTTHAICRDIA</sequence>
<evidence type="ECO:0000256" key="1">
    <source>
        <dbReference type="ARBA" id="ARBA00022723"/>
    </source>
</evidence>
<keyword evidence="1" id="KW-0479">Metal-binding</keyword>
<dbReference type="SUPFAM" id="SSF57850">
    <property type="entry name" value="RING/U-box"/>
    <property type="match status" value="1"/>
</dbReference>
<comment type="caution">
    <text evidence="7">The sequence shown here is derived from an EMBL/GenBank/DDBJ whole genome shotgun (WGS) entry which is preliminary data.</text>
</comment>
<dbReference type="InterPro" id="IPR013083">
    <property type="entry name" value="Znf_RING/FYVE/PHD"/>
</dbReference>
<evidence type="ECO:0000256" key="3">
    <source>
        <dbReference type="ARBA" id="ARBA00022833"/>
    </source>
</evidence>
<reference evidence="7" key="3">
    <citation type="submission" date="2023-05" db="EMBL/GenBank/DDBJ databases">
        <authorList>
            <person name="Smith C.H."/>
        </authorList>
    </citation>
    <scope>NUCLEOTIDE SEQUENCE</scope>
    <source>
        <strain evidence="7">CHS0354</strain>
        <tissue evidence="7">Mantle</tissue>
    </source>
</reference>
<evidence type="ECO:0000259" key="5">
    <source>
        <dbReference type="PROSITE" id="PS50089"/>
    </source>
</evidence>
<evidence type="ECO:0008006" key="9">
    <source>
        <dbReference type="Google" id="ProtNLM"/>
    </source>
</evidence>
<dbReference type="SUPFAM" id="SSF57845">
    <property type="entry name" value="B-box zinc-binding domain"/>
    <property type="match status" value="1"/>
</dbReference>
<dbReference type="Gene3D" id="3.30.160.60">
    <property type="entry name" value="Classic Zinc Finger"/>
    <property type="match status" value="1"/>
</dbReference>
<dbReference type="PROSITE" id="PS50119">
    <property type="entry name" value="ZF_BBOX"/>
    <property type="match status" value="1"/>
</dbReference>
<dbReference type="SMART" id="SM00336">
    <property type="entry name" value="BBOX"/>
    <property type="match status" value="2"/>
</dbReference>
<dbReference type="InterPro" id="IPR018957">
    <property type="entry name" value="Znf_C3HC4_RING-type"/>
</dbReference>
<dbReference type="Proteomes" id="UP001195483">
    <property type="component" value="Unassembled WGS sequence"/>
</dbReference>
<dbReference type="SMART" id="SM00184">
    <property type="entry name" value="RING"/>
    <property type="match status" value="1"/>
</dbReference>
<protein>
    <recommendedName>
        <fullName evidence="9">Tripartite motif-containing protein 45</fullName>
    </recommendedName>
</protein>
<dbReference type="PROSITE" id="PS50089">
    <property type="entry name" value="ZF_RING_2"/>
    <property type="match status" value="1"/>
</dbReference>
<dbReference type="Gene3D" id="2.120.10.30">
    <property type="entry name" value="TolB, C-terminal domain"/>
    <property type="match status" value="1"/>
</dbReference>
<dbReference type="PANTHER" id="PTHR25462:SF296">
    <property type="entry name" value="MEIOTIC P26, ISOFORM F"/>
    <property type="match status" value="1"/>
</dbReference>